<dbReference type="EMBL" id="ADOT01000119">
    <property type="protein sequence ID" value="EGX50639.1"/>
    <property type="molecule type" value="Genomic_DNA"/>
</dbReference>
<dbReference type="HOGENOM" id="CLU_1266606_0_0_1"/>
<dbReference type="AlphaFoldDB" id="G1X866"/>
<reference evidence="1 2" key="1">
    <citation type="journal article" date="2011" name="PLoS Pathog.">
        <title>Genomic and proteomic analyses of the fungus Arthrobotrys oligospora provide insights into nematode-trap formation.</title>
        <authorList>
            <person name="Yang J."/>
            <person name="Wang L."/>
            <person name="Ji X."/>
            <person name="Feng Y."/>
            <person name="Li X."/>
            <person name="Zou C."/>
            <person name="Xu J."/>
            <person name="Ren Y."/>
            <person name="Mi Q."/>
            <person name="Wu J."/>
            <person name="Liu S."/>
            <person name="Liu Y."/>
            <person name="Huang X."/>
            <person name="Wang H."/>
            <person name="Niu X."/>
            <person name="Li J."/>
            <person name="Liang L."/>
            <person name="Luo Y."/>
            <person name="Ji K."/>
            <person name="Zhou W."/>
            <person name="Yu Z."/>
            <person name="Li G."/>
            <person name="Liu Y."/>
            <person name="Li L."/>
            <person name="Qiao M."/>
            <person name="Feng L."/>
            <person name="Zhang K.-Q."/>
        </authorList>
    </citation>
    <scope>NUCLEOTIDE SEQUENCE [LARGE SCALE GENOMIC DNA]</scope>
    <source>
        <strain evidence="2">ATCC 24927 / CBS 115.81 / DSM 1491</strain>
    </source>
</reference>
<keyword evidence="2" id="KW-1185">Reference proteome</keyword>
<dbReference type="OMA" id="AKANIGC"/>
<proteinExistence type="predicted"/>
<name>G1X866_ARTOA</name>
<organism evidence="1 2">
    <name type="scientific">Arthrobotrys oligospora (strain ATCC 24927 / CBS 115.81 / DSM 1491)</name>
    <name type="common">Nematode-trapping fungus</name>
    <name type="synonym">Didymozoophaga oligospora</name>
    <dbReference type="NCBI Taxonomy" id="756982"/>
    <lineage>
        <taxon>Eukaryota</taxon>
        <taxon>Fungi</taxon>
        <taxon>Dikarya</taxon>
        <taxon>Ascomycota</taxon>
        <taxon>Pezizomycotina</taxon>
        <taxon>Orbiliomycetes</taxon>
        <taxon>Orbiliales</taxon>
        <taxon>Orbiliaceae</taxon>
        <taxon>Orbilia</taxon>
        <taxon>Orbilia oligospora</taxon>
    </lineage>
</organism>
<dbReference type="RefSeq" id="XP_011120678.1">
    <property type="nucleotide sequence ID" value="XM_011122376.1"/>
</dbReference>
<gene>
    <name evidence="1" type="ORF">AOL_s00075g65</name>
</gene>
<accession>G1X866</accession>
<dbReference type="Proteomes" id="UP000008784">
    <property type="component" value="Unassembled WGS sequence"/>
</dbReference>
<comment type="caution">
    <text evidence="1">The sequence shown here is derived from an EMBL/GenBank/DDBJ whole genome shotgun (WGS) entry which is preliminary data.</text>
</comment>
<dbReference type="OrthoDB" id="5403060at2759"/>
<protein>
    <submittedName>
        <fullName evidence="1">Uncharacterized protein</fullName>
    </submittedName>
</protein>
<evidence type="ECO:0000313" key="1">
    <source>
        <dbReference type="EMBL" id="EGX50639.1"/>
    </source>
</evidence>
<sequence length="218" mass="25312">MYTFRRAASHPLLYAYRLGARAQKPRLNLYRHCSQLAQNSNLNLISESVPSLIVNELSKANIRCTKEGIEIFKEAYGSLSHSILGCSWAFSRHFQDAWMASDIDFNCFYHLQHSPKSPWRPNDEAFVICMNSRVYKMWEAMYLTSTIFRELIDQEERYIQSLPNKLLRVDESALWGWMSALIKEGVVNREDIENLPNPIDLSKLEIPKTPQRKASEHG</sequence>
<dbReference type="GeneID" id="22891804"/>
<evidence type="ECO:0000313" key="2">
    <source>
        <dbReference type="Proteomes" id="UP000008784"/>
    </source>
</evidence>
<dbReference type="InParanoid" id="G1X866"/>